<organism evidence="11 12">
    <name type="scientific">Brachionus calyciflorus</name>
    <dbReference type="NCBI Taxonomy" id="104777"/>
    <lineage>
        <taxon>Eukaryota</taxon>
        <taxon>Metazoa</taxon>
        <taxon>Spiralia</taxon>
        <taxon>Gnathifera</taxon>
        <taxon>Rotifera</taxon>
        <taxon>Eurotatoria</taxon>
        <taxon>Monogononta</taxon>
        <taxon>Pseudotrocha</taxon>
        <taxon>Ploima</taxon>
        <taxon>Brachionidae</taxon>
        <taxon>Brachionus</taxon>
    </lineage>
</organism>
<dbReference type="Pfam" id="PF13894">
    <property type="entry name" value="zf-C2H2_4"/>
    <property type="match status" value="1"/>
</dbReference>
<keyword evidence="5" id="KW-0862">Zinc</keyword>
<evidence type="ECO:0000256" key="4">
    <source>
        <dbReference type="ARBA" id="ARBA00022771"/>
    </source>
</evidence>
<dbReference type="InterPro" id="IPR013087">
    <property type="entry name" value="Znf_C2H2_type"/>
</dbReference>
<feature type="domain" description="C2H2-type" evidence="10">
    <location>
        <begin position="1144"/>
        <end position="1167"/>
    </location>
</feature>
<dbReference type="FunFam" id="3.30.160.60:FF:000100">
    <property type="entry name" value="Zinc finger 45-like"/>
    <property type="match status" value="1"/>
</dbReference>
<dbReference type="InterPro" id="IPR036236">
    <property type="entry name" value="Znf_C2H2_sf"/>
</dbReference>
<dbReference type="OrthoDB" id="2687452at2759"/>
<protein>
    <recommendedName>
        <fullName evidence="10">C2H2-type domain-containing protein</fullName>
    </recommendedName>
</protein>
<dbReference type="Pfam" id="PF12874">
    <property type="entry name" value="zf-met"/>
    <property type="match status" value="1"/>
</dbReference>
<dbReference type="EMBL" id="CAJNOC010001295">
    <property type="protein sequence ID" value="CAF0852318.1"/>
    <property type="molecule type" value="Genomic_DNA"/>
</dbReference>
<dbReference type="PROSITE" id="PS50157">
    <property type="entry name" value="ZINC_FINGER_C2H2_2"/>
    <property type="match status" value="14"/>
</dbReference>
<keyword evidence="4 9" id="KW-0863">Zinc-finger</keyword>
<name>A0A813WL68_9BILA</name>
<dbReference type="GO" id="GO:0000981">
    <property type="term" value="F:DNA-binding transcription factor activity, RNA polymerase II-specific"/>
    <property type="evidence" value="ECO:0007669"/>
    <property type="project" value="TreeGrafter"/>
</dbReference>
<dbReference type="Proteomes" id="UP000663879">
    <property type="component" value="Unassembled WGS sequence"/>
</dbReference>
<feature type="domain" description="C2H2-type" evidence="10">
    <location>
        <begin position="1089"/>
        <end position="1117"/>
    </location>
</feature>
<evidence type="ECO:0000256" key="1">
    <source>
        <dbReference type="ARBA" id="ARBA00004123"/>
    </source>
</evidence>
<feature type="domain" description="C2H2-type" evidence="10">
    <location>
        <begin position="776"/>
        <end position="803"/>
    </location>
</feature>
<comment type="subcellular location">
    <subcellularLocation>
        <location evidence="1">Nucleus</location>
    </subcellularLocation>
</comment>
<keyword evidence="8" id="KW-0539">Nucleus</keyword>
<comment type="caution">
    <text evidence="11">The sequence shown here is derived from an EMBL/GenBank/DDBJ whole genome shotgun (WGS) entry which is preliminary data.</text>
</comment>
<keyword evidence="12" id="KW-1185">Reference proteome</keyword>
<feature type="domain" description="C2H2-type" evidence="10">
    <location>
        <begin position="443"/>
        <end position="471"/>
    </location>
</feature>
<dbReference type="SUPFAM" id="SSF57667">
    <property type="entry name" value="beta-beta-alpha zinc fingers"/>
    <property type="match status" value="7"/>
</dbReference>
<accession>A0A813WL68</accession>
<feature type="domain" description="C2H2-type" evidence="10">
    <location>
        <begin position="746"/>
        <end position="773"/>
    </location>
</feature>
<keyword evidence="2" id="KW-0479">Metal-binding</keyword>
<proteinExistence type="predicted"/>
<evidence type="ECO:0000313" key="11">
    <source>
        <dbReference type="EMBL" id="CAF0852318.1"/>
    </source>
</evidence>
<feature type="domain" description="C2H2-type" evidence="10">
    <location>
        <begin position="833"/>
        <end position="860"/>
    </location>
</feature>
<dbReference type="SMART" id="SM00355">
    <property type="entry name" value="ZnF_C2H2"/>
    <property type="match status" value="17"/>
</dbReference>
<keyword evidence="6" id="KW-0805">Transcription regulation</keyword>
<evidence type="ECO:0000256" key="7">
    <source>
        <dbReference type="ARBA" id="ARBA00023163"/>
    </source>
</evidence>
<dbReference type="Gene3D" id="3.30.160.60">
    <property type="entry name" value="Classic Zinc Finger"/>
    <property type="match status" value="8"/>
</dbReference>
<feature type="domain" description="C2H2-type" evidence="10">
    <location>
        <begin position="648"/>
        <end position="678"/>
    </location>
</feature>
<feature type="domain" description="C2H2-type" evidence="10">
    <location>
        <begin position="890"/>
        <end position="918"/>
    </location>
</feature>
<dbReference type="PANTHER" id="PTHR24394">
    <property type="entry name" value="ZINC FINGER PROTEIN"/>
    <property type="match status" value="1"/>
</dbReference>
<sequence>MEWNTAENDPGHSVNTQHHSNMHVTSINNDDFSNINTNNYDLNQFTQLITLNNSNNHQDLIVTTNNTIDLIESQTTLTQTNQGIIRQNIDHQNTNNLANNTLNNLNNNSNLIKAHFDDTYDKPNQLSRLLLIKNNDEMVPFNNLFSNDSVNSIFIAEFLNSNPLETNQNNLEILNQSQPQNISQTIEVTTSLSDDVEKTETTKKLQLNRFNYKCNYCLHLTKFKAHIIEHMLNEHKIDLMQCPYTDCLKKFKDEWKLKRHLASNKEHLKLGTFRDLNDCLSQHILITPQKIGQYPCPLCQIDPLTGNIIIHNELDQETCIQNLINKNLDNSLFFDKYEELSDHCSKNHPQFNMDMYFICKVCGQVFLNRYKLSCHHFNVHSGKRKPRSKSQPLNDYNQDIDLMNSDNITDVIDSVAKGIGTVDRSINSKIRAIYDSSIQDRKYLCVVCNRKFKRVRDLQTHVQIMHKNMSDSQREELRAEIDKTNLLIAKNRRARNREFHSINMLSNNDPNTKICFICNKIFRAVQNHELSTTPGVTNTFNLTKSFQRHLQLQHGINEKGEKLIDCPVCEKSFFSKIQLERHLRTHQVWIEDEQTPQPTQITIQNLPEHRLKHSILYCHECIECSIFFKSIKILTKHKKDAHNLRPVFKCANTIDCNRQFDTIDSFLEHSKHHSQKNILCSKCKLKFSNKNTLRIHMKNYHYKTSLTKKTTTTNLNRRKNIVNLTNQNLQNSFNDSKETKNNKNEFICPTCGLEFSSRNSLHNHLATHNTSDLKLFMCTYCNVSFKTRKELSRHAASHDFQKHKTCEKCGETFKTSFHLKRHCLTRHSNLRPFKCNDCGMTFARKDKLKQHEAKHVNLPPYVCNDCGKGFYRKEHLKDHEISKHSKQYPFSCEHCNKGFVHAKDLHRHIRVRHLGNAVPKSKKKIEHPQENVPKSVEIKNNLVQTQKIVYQVPQINGTVLNNDFKSKKISSILKSNFNPAPIIDTPVITTQPVLAQQPILLTQTTPIQILTDSNEKMLLNQQPCQIITLRINDLNSILDKLNNNNTSNSNINSSILNQVNFEQPKAQVNPVNLEQSKVQETQKEIEKKFKCQTCSSTFFYENQLKKHMQTKHSKNPQFSCSLCDKQFSSRANAKYHIENGHVEFLCPICYKIFKNKSYAQRHIDTSHPISNQSDLKPIRQCKNEPKLIDLTLKFNKSQSVAQENIVIQGFENINNFFLEPKIDTNNNNNTSLVNYNFVDTRPNYSNVIWSSNPSTSSTSPSSVTQSPINQANPSLFILNNSNINQQHPNLADTVSLNNQSFFI</sequence>
<gene>
    <name evidence="11" type="ORF">OXX778_LOCUS9013</name>
</gene>
<keyword evidence="3" id="KW-0677">Repeat</keyword>
<feature type="domain" description="C2H2-type" evidence="10">
    <location>
        <begin position="1118"/>
        <end position="1141"/>
    </location>
</feature>
<feature type="domain" description="C2H2-type" evidence="10">
    <location>
        <begin position="357"/>
        <end position="385"/>
    </location>
</feature>
<dbReference type="PROSITE" id="PS00028">
    <property type="entry name" value="ZINC_FINGER_C2H2_1"/>
    <property type="match status" value="14"/>
</dbReference>
<feature type="domain" description="C2H2-type" evidence="10">
    <location>
        <begin position="861"/>
        <end position="889"/>
    </location>
</feature>
<feature type="domain" description="C2H2-type" evidence="10">
    <location>
        <begin position="564"/>
        <end position="586"/>
    </location>
</feature>
<evidence type="ECO:0000256" key="5">
    <source>
        <dbReference type="ARBA" id="ARBA00022833"/>
    </source>
</evidence>
<evidence type="ECO:0000256" key="3">
    <source>
        <dbReference type="ARBA" id="ARBA00022737"/>
    </source>
</evidence>
<reference evidence="11" key="1">
    <citation type="submission" date="2021-02" db="EMBL/GenBank/DDBJ databases">
        <authorList>
            <person name="Nowell W R."/>
        </authorList>
    </citation>
    <scope>NUCLEOTIDE SEQUENCE</scope>
    <source>
        <strain evidence="11">Ploen Becks lab</strain>
    </source>
</reference>
<dbReference type="GO" id="GO:0008270">
    <property type="term" value="F:zinc ion binding"/>
    <property type="evidence" value="ECO:0007669"/>
    <property type="project" value="UniProtKB-KW"/>
</dbReference>
<evidence type="ECO:0000256" key="9">
    <source>
        <dbReference type="PROSITE-ProRule" id="PRU00042"/>
    </source>
</evidence>
<dbReference type="GO" id="GO:0005634">
    <property type="term" value="C:nucleus"/>
    <property type="evidence" value="ECO:0007669"/>
    <property type="project" value="UniProtKB-SubCell"/>
</dbReference>
<evidence type="ECO:0000259" key="10">
    <source>
        <dbReference type="PROSITE" id="PS50157"/>
    </source>
</evidence>
<evidence type="ECO:0000313" key="12">
    <source>
        <dbReference type="Proteomes" id="UP000663879"/>
    </source>
</evidence>
<feature type="domain" description="C2H2-type" evidence="10">
    <location>
        <begin position="804"/>
        <end position="832"/>
    </location>
</feature>
<dbReference type="Pfam" id="PF00096">
    <property type="entry name" value="zf-C2H2"/>
    <property type="match status" value="6"/>
</dbReference>
<feature type="domain" description="C2H2-type" evidence="10">
    <location>
        <begin position="678"/>
        <end position="701"/>
    </location>
</feature>
<evidence type="ECO:0000256" key="8">
    <source>
        <dbReference type="ARBA" id="ARBA00023242"/>
    </source>
</evidence>
<dbReference type="PANTHER" id="PTHR24394:SF48">
    <property type="entry name" value="ZINC FINGER PROTEIN 771"/>
    <property type="match status" value="1"/>
</dbReference>
<keyword evidence="7" id="KW-0804">Transcription</keyword>
<dbReference type="FunFam" id="3.30.160.60:FF:000065">
    <property type="entry name" value="B-cell CLL/lymphoma 6, member B"/>
    <property type="match status" value="1"/>
</dbReference>
<evidence type="ECO:0000256" key="6">
    <source>
        <dbReference type="ARBA" id="ARBA00023015"/>
    </source>
</evidence>
<evidence type="ECO:0000256" key="2">
    <source>
        <dbReference type="ARBA" id="ARBA00022723"/>
    </source>
</evidence>